<keyword evidence="5" id="KW-0418">Kinase</keyword>
<evidence type="ECO:0000256" key="7">
    <source>
        <dbReference type="SAM" id="MobiDB-lite"/>
    </source>
</evidence>
<feature type="transmembrane region" description="Helical" evidence="8">
    <location>
        <begin position="144"/>
        <end position="161"/>
    </location>
</feature>
<evidence type="ECO:0000256" key="5">
    <source>
        <dbReference type="ARBA" id="ARBA00022777"/>
    </source>
</evidence>
<name>A0A0F9VT95_9ZZZZ</name>
<dbReference type="Gene3D" id="3.30.565.10">
    <property type="entry name" value="Histidine kinase-like ATPase, C-terminal domain"/>
    <property type="match status" value="1"/>
</dbReference>
<dbReference type="PRINTS" id="PR00344">
    <property type="entry name" value="BCTRLSENSOR"/>
</dbReference>
<comment type="catalytic activity">
    <reaction evidence="1">
        <text>ATP + protein L-histidine = ADP + protein N-phospho-L-histidine.</text>
        <dbReference type="EC" id="2.7.13.3"/>
    </reaction>
</comment>
<dbReference type="Gene3D" id="1.10.287.130">
    <property type="match status" value="1"/>
</dbReference>
<evidence type="ECO:0000256" key="1">
    <source>
        <dbReference type="ARBA" id="ARBA00000085"/>
    </source>
</evidence>
<evidence type="ECO:0000256" key="2">
    <source>
        <dbReference type="ARBA" id="ARBA00012438"/>
    </source>
</evidence>
<dbReference type="SMART" id="SM00388">
    <property type="entry name" value="HisKA"/>
    <property type="match status" value="1"/>
</dbReference>
<dbReference type="InterPro" id="IPR005467">
    <property type="entry name" value="His_kinase_dom"/>
</dbReference>
<evidence type="ECO:0000313" key="10">
    <source>
        <dbReference type="EMBL" id="KKN76706.1"/>
    </source>
</evidence>
<dbReference type="CDD" id="cd00082">
    <property type="entry name" value="HisKA"/>
    <property type="match status" value="1"/>
</dbReference>
<keyword evidence="8" id="KW-1133">Transmembrane helix</keyword>
<keyword evidence="4" id="KW-0808">Transferase</keyword>
<evidence type="ECO:0000256" key="4">
    <source>
        <dbReference type="ARBA" id="ARBA00022679"/>
    </source>
</evidence>
<feature type="transmembrane region" description="Helical" evidence="8">
    <location>
        <begin position="120"/>
        <end position="138"/>
    </location>
</feature>
<dbReference type="InterPro" id="IPR036097">
    <property type="entry name" value="HisK_dim/P_sf"/>
</dbReference>
<evidence type="ECO:0000256" key="6">
    <source>
        <dbReference type="ARBA" id="ARBA00023012"/>
    </source>
</evidence>
<feature type="transmembrane region" description="Helical" evidence="8">
    <location>
        <begin position="83"/>
        <end position="100"/>
    </location>
</feature>
<protein>
    <recommendedName>
        <fullName evidence="2">histidine kinase</fullName>
        <ecNumber evidence="2">2.7.13.3</ecNumber>
    </recommendedName>
</protein>
<keyword evidence="8" id="KW-0812">Transmembrane</keyword>
<accession>A0A0F9VT95</accession>
<comment type="caution">
    <text evidence="10">The sequence shown here is derived from an EMBL/GenBank/DDBJ whole genome shotgun (WGS) entry which is preliminary data.</text>
</comment>
<dbReference type="InterPro" id="IPR036890">
    <property type="entry name" value="HATPase_C_sf"/>
</dbReference>
<dbReference type="SUPFAM" id="SSF55874">
    <property type="entry name" value="ATPase domain of HSP90 chaperone/DNA topoisomerase II/histidine kinase"/>
    <property type="match status" value="1"/>
</dbReference>
<evidence type="ECO:0000256" key="8">
    <source>
        <dbReference type="SAM" id="Phobius"/>
    </source>
</evidence>
<feature type="domain" description="Histidine kinase" evidence="9">
    <location>
        <begin position="262"/>
        <end position="479"/>
    </location>
</feature>
<keyword evidence="6" id="KW-0902">Two-component regulatory system</keyword>
<dbReference type="GO" id="GO:0016036">
    <property type="term" value="P:cellular response to phosphate starvation"/>
    <property type="evidence" value="ECO:0007669"/>
    <property type="project" value="TreeGrafter"/>
</dbReference>
<dbReference type="EC" id="2.7.13.3" evidence="2"/>
<dbReference type="EMBL" id="LAZR01000291">
    <property type="protein sequence ID" value="KKN76706.1"/>
    <property type="molecule type" value="Genomic_DNA"/>
</dbReference>
<dbReference type="Pfam" id="PF02518">
    <property type="entry name" value="HATPase_c"/>
    <property type="match status" value="1"/>
</dbReference>
<dbReference type="AlphaFoldDB" id="A0A0F9VT95"/>
<evidence type="ECO:0000259" key="9">
    <source>
        <dbReference type="PROSITE" id="PS50109"/>
    </source>
</evidence>
<gene>
    <name evidence="10" type="ORF">LCGC14_0367970</name>
</gene>
<reference evidence="10" key="1">
    <citation type="journal article" date="2015" name="Nature">
        <title>Complex archaea that bridge the gap between prokaryotes and eukaryotes.</title>
        <authorList>
            <person name="Spang A."/>
            <person name="Saw J.H."/>
            <person name="Jorgensen S.L."/>
            <person name="Zaremba-Niedzwiedzka K."/>
            <person name="Martijn J."/>
            <person name="Lind A.E."/>
            <person name="van Eijk R."/>
            <person name="Schleper C."/>
            <person name="Guy L."/>
            <person name="Ettema T.J."/>
        </authorList>
    </citation>
    <scope>NUCLEOTIDE SEQUENCE</scope>
</reference>
<keyword evidence="8" id="KW-0472">Membrane</keyword>
<dbReference type="InterPro" id="IPR004358">
    <property type="entry name" value="Sig_transdc_His_kin-like_C"/>
</dbReference>
<dbReference type="PANTHER" id="PTHR45453">
    <property type="entry name" value="PHOSPHATE REGULON SENSOR PROTEIN PHOR"/>
    <property type="match status" value="1"/>
</dbReference>
<dbReference type="GO" id="GO:0005886">
    <property type="term" value="C:plasma membrane"/>
    <property type="evidence" value="ECO:0007669"/>
    <property type="project" value="TreeGrafter"/>
</dbReference>
<sequence>MTQVDSTPTASYQLPLPEDSPEAAPDGQPVVGAVLSLSEPMLAANATWFCRLRWLVIAIFLLYGLVGMVDQMTERLLGLHSPGAWPFIAAVVLALGNLSFRFHIKRLWKSGRANHAEVDLWGQIVLDLLVLTAVVHFIGSTQTYIAFTYLFHIALACIFFSRTKSLIVTLLAILLYGACIILEGADLLPAARVFPAAEAPMSTAPGGKMQVVNFVSAVGIWLMVWYVTSRLSMFVRRRDVELAATNRRLRAALAERSRHMLRTTHELKAPFAAIHANAQLLRDGYCGELPDKAMEILRRITARCRRLTAEIQEMLQLANLTSASQAPEWADVNVAEILYWCVGQVGGLAQSGDVSVQTDLKPAPTVGVEDHLKMLFGNLLTNAVAYSNPGGCVKLQCGLDAAGPVVTIADEGIGIAAEKLPHIFEEHYRTNEAVRHNKESSGLGLAIVRQVAEMHNIRLRVDSQVGRGTTFELHFSPRRDMAVPTKVKGE</sequence>
<dbReference type="PANTHER" id="PTHR45453:SF1">
    <property type="entry name" value="PHOSPHATE REGULON SENSOR PROTEIN PHOR"/>
    <property type="match status" value="1"/>
</dbReference>
<feature type="region of interest" description="Disordered" evidence="7">
    <location>
        <begin position="1"/>
        <end position="26"/>
    </location>
</feature>
<dbReference type="PROSITE" id="PS50109">
    <property type="entry name" value="HIS_KIN"/>
    <property type="match status" value="1"/>
</dbReference>
<dbReference type="SMART" id="SM00387">
    <property type="entry name" value="HATPase_c"/>
    <property type="match status" value="1"/>
</dbReference>
<dbReference type="GO" id="GO:0000155">
    <property type="term" value="F:phosphorelay sensor kinase activity"/>
    <property type="evidence" value="ECO:0007669"/>
    <property type="project" value="InterPro"/>
</dbReference>
<dbReference type="InterPro" id="IPR003661">
    <property type="entry name" value="HisK_dim/P_dom"/>
</dbReference>
<keyword evidence="3" id="KW-0597">Phosphoprotein</keyword>
<evidence type="ECO:0000256" key="3">
    <source>
        <dbReference type="ARBA" id="ARBA00022553"/>
    </source>
</evidence>
<dbReference type="GO" id="GO:0004721">
    <property type="term" value="F:phosphoprotein phosphatase activity"/>
    <property type="evidence" value="ECO:0007669"/>
    <property type="project" value="TreeGrafter"/>
</dbReference>
<feature type="transmembrane region" description="Helical" evidence="8">
    <location>
        <begin position="211"/>
        <end position="228"/>
    </location>
</feature>
<proteinExistence type="predicted"/>
<organism evidence="10">
    <name type="scientific">marine sediment metagenome</name>
    <dbReference type="NCBI Taxonomy" id="412755"/>
    <lineage>
        <taxon>unclassified sequences</taxon>
        <taxon>metagenomes</taxon>
        <taxon>ecological metagenomes</taxon>
    </lineage>
</organism>
<dbReference type="InterPro" id="IPR050351">
    <property type="entry name" value="BphY/WalK/GraS-like"/>
</dbReference>
<dbReference type="InterPro" id="IPR003594">
    <property type="entry name" value="HATPase_dom"/>
</dbReference>
<feature type="transmembrane region" description="Helical" evidence="8">
    <location>
        <begin position="168"/>
        <end position="191"/>
    </location>
</feature>
<feature type="compositionally biased region" description="Polar residues" evidence="7">
    <location>
        <begin position="1"/>
        <end position="12"/>
    </location>
</feature>
<dbReference type="Pfam" id="PF00512">
    <property type="entry name" value="HisKA"/>
    <property type="match status" value="1"/>
</dbReference>
<feature type="transmembrane region" description="Helical" evidence="8">
    <location>
        <begin position="52"/>
        <end position="71"/>
    </location>
</feature>
<dbReference type="SUPFAM" id="SSF47384">
    <property type="entry name" value="Homodimeric domain of signal transducing histidine kinase"/>
    <property type="match status" value="1"/>
</dbReference>